<dbReference type="GO" id="GO:0005829">
    <property type="term" value="C:cytosol"/>
    <property type="evidence" value="ECO:0007669"/>
    <property type="project" value="TreeGrafter"/>
</dbReference>
<dbReference type="InterPro" id="IPR014001">
    <property type="entry name" value="Helicase_ATP-bd"/>
</dbReference>
<dbReference type="Pfam" id="PF00271">
    <property type="entry name" value="Helicase_C"/>
    <property type="match status" value="1"/>
</dbReference>
<organism evidence="3 4">
    <name type="scientific">Schleiferilactobacillus shenzhenensis LY-73</name>
    <dbReference type="NCBI Taxonomy" id="1231336"/>
    <lineage>
        <taxon>Bacteria</taxon>
        <taxon>Bacillati</taxon>
        <taxon>Bacillota</taxon>
        <taxon>Bacilli</taxon>
        <taxon>Lactobacillales</taxon>
        <taxon>Lactobacillaceae</taxon>
        <taxon>Schleiferilactobacillus</taxon>
    </lineage>
</organism>
<dbReference type="AlphaFoldDB" id="U4TKV6"/>
<feature type="domain" description="Helicase ATP-binding" evidence="1">
    <location>
        <begin position="17"/>
        <end position="134"/>
    </location>
</feature>
<dbReference type="GO" id="GO:0003677">
    <property type="term" value="F:DNA binding"/>
    <property type="evidence" value="ECO:0007669"/>
    <property type="project" value="InterPro"/>
</dbReference>
<evidence type="ECO:0000313" key="3">
    <source>
        <dbReference type="EMBL" id="ERL64015.1"/>
    </source>
</evidence>
<dbReference type="InterPro" id="IPR050742">
    <property type="entry name" value="Helicase_Restrict-Modif_Enz"/>
</dbReference>
<dbReference type="InterPro" id="IPR027417">
    <property type="entry name" value="P-loop_NTPase"/>
</dbReference>
<keyword evidence="4" id="KW-1185">Reference proteome</keyword>
<evidence type="ECO:0000259" key="2">
    <source>
        <dbReference type="PROSITE" id="PS51194"/>
    </source>
</evidence>
<dbReference type="EMBL" id="KI271606">
    <property type="protein sequence ID" value="ERL64015.1"/>
    <property type="molecule type" value="Genomic_DNA"/>
</dbReference>
<dbReference type="PROSITE" id="PS51192">
    <property type="entry name" value="HELICASE_ATP_BIND_1"/>
    <property type="match status" value="1"/>
</dbReference>
<name>U4TKV6_9LACO</name>
<dbReference type="InterPro" id="IPR001650">
    <property type="entry name" value="Helicase_C-like"/>
</dbReference>
<dbReference type="Pfam" id="PF04851">
    <property type="entry name" value="ResIII"/>
    <property type="match status" value="1"/>
</dbReference>
<sequence>MYKLRNYQQLTISRIVGAMREGKRAIMVQQPPRTGKTVIMAEIARRATVKGNRVLFVVHRKELVDQAWQTFKSNDVDMSLVTMGMVQTLTRHTDTIPEPAVILIDEAHHVLAKSYRRIIDAFPNAVRIMVTATPWRMSGAGFGDVADCLIPGQQMGWLIKNGFLAPIRYFCPPDIETAELKLKANGEFDEASVADAMKPKVFSNAVKMYQEHASGMQAIAYAYNVASAKRLADSFNAAGITAAEVDGATPKEERDQLIREYRDGKITILTNAELFTEGLDLPNVDCVIMMRPTQSLSLFLQFSMRAMNPRKGKTAVIIDHVDNLSRFGLPTDEREWKLSGEGKKKKARSDIQSPTTCPYCFASFYRKGRTTCPFCGHLLTKENGADGPQHVDVDLVEVTQPTAAAQKRLKIARMIQSNEMYKWLADKRPEQLENYLQLQYYAKLHGYKPGWAWYQAKKRGFIR</sequence>
<feature type="domain" description="Helicase C-terminal" evidence="2">
    <location>
        <begin position="204"/>
        <end position="351"/>
    </location>
</feature>
<dbReference type="PROSITE" id="PS51194">
    <property type="entry name" value="HELICASE_CTER"/>
    <property type="match status" value="1"/>
</dbReference>
<proteinExistence type="predicted"/>
<dbReference type="GO" id="GO:0005524">
    <property type="term" value="F:ATP binding"/>
    <property type="evidence" value="ECO:0007669"/>
    <property type="project" value="InterPro"/>
</dbReference>
<dbReference type="InterPro" id="IPR006935">
    <property type="entry name" value="Helicase/UvrB_N"/>
</dbReference>
<dbReference type="HOGENOM" id="CLU_014765_3_2_9"/>
<accession>U4TKV6</accession>
<dbReference type="Gene3D" id="3.40.50.300">
    <property type="entry name" value="P-loop containing nucleotide triphosphate hydrolases"/>
    <property type="match status" value="2"/>
</dbReference>
<dbReference type="SMART" id="SM00490">
    <property type="entry name" value="HELICc"/>
    <property type="match status" value="1"/>
</dbReference>
<gene>
    <name evidence="3" type="ORF">L248_1662</name>
</gene>
<dbReference type="eggNOG" id="COG1061">
    <property type="taxonomic scope" value="Bacteria"/>
</dbReference>
<dbReference type="GO" id="GO:0016787">
    <property type="term" value="F:hydrolase activity"/>
    <property type="evidence" value="ECO:0007669"/>
    <property type="project" value="InterPro"/>
</dbReference>
<dbReference type="PANTHER" id="PTHR47396:SF1">
    <property type="entry name" value="ATP-DEPENDENT HELICASE IRC3-RELATED"/>
    <property type="match status" value="1"/>
</dbReference>
<dbReference type="OrthoDB" id="9758243at2"/>
<reference evidence="4" key="1">
    <citation type="journal article" date="2013" name="Genome Announc.">
        <title>Whole-Genome Sequencing of Lactobacillus shenzhenensis Strain LY-73T.</title>
        <authorList>
            <person name="Lin Z."/>
            <person name="Liu Z."/>
            <person name="Yang R."/>
            <person name="Zou Y."/>
            <person name="Wan D."/>
            <person name="Chen J."/>
            <person name="Guo M."/>
            <person name="Zhao J."/>
            <person name="Fang C."/>
            <person name="Yang R."/>
            <person name="Liu F."/>
        </authorList>
    </citation>
    <scope>NUCLEOTIDE SEQUENCE [LARGE SCALE GENOMIC DNA]</scope>
    <source>
        <strain evidence="4">LY-73</strain>
    </source>
</reference>
<evidence type="ECO:0000313" key="4">
    <source>
        <dbReference type="Proteomes" id="UP000030647"/>
    </source>
</evidence>
<protein>
    <submittedName>
        <fullName evidence="3">Uncharacterized protein</fullName>
    </submittedName>
</protein>
<dbReference type="SMART" id="SM00487">
    <property type="entry name" value="DEXDc"/>
    <property type="match status" value="1"/>
</dbReference>
<dbReference type="RefSeq" id="WP_022530668.1">
    <property type="nucleotide sequence ID" value="NZ_KI271606.1"/>
</dbReference>
<dbReference type="PANTHER" id="PTHR47396">
    <property type="entry name" value="TYPE I RESTRICTION ENZYME ECOKI R PROTEIN"/>
    <property type="match status" value="1"/>
</dbReference>
<dbReference type="Proteomes" id="UP000030647">
    <property type="component" value="Unassembled WGS sequence"/>
</dbReference>
<dbReference type="STRING" id="1231336.L248_1662"/>
<dbReference type="SUPFAM" id="SSF52540">
    <property type="entry name" value="P-loop containing nucleoside triphosphate hydrolases"/>
    <property type="match status" value="1"/>
</dbReference>
<evidence type="ECO:0000259" key="1">
    <source>
        <dbReference type="PROSITE" id="PS51192"/>
    </source>
</evidence>